<feature type="region of interest" description="Disordered" evidence="9">
    <location>
        <begin position="690"/>
        <end position="716"/>
    </location>
</feature>
<dbReference type="Proteomes" id="UP000606274">
    <property type="component" value="Unassembled WGS sequence"/>
</dbReference>
<dbReference type="SMART" id="SM00822">
    <property type="entry name" value="PKS_KR"/>
    <property type="match status" value="1"/>
</dbReference>
<keyword evidence="10" id="KW-0472">Membrane</keyword>
<feature type="region of interest" description="Disordered" evidence="9">
    <location>
        <begin position="886"/>
        <end position="962"/>
    </location>
</feature>
<name>A0A8T0B0Z4_SILME</name>
<evidence type="ECO:0000259" key="11">
    <source>
        <dbReference type="PROSITE" id="PS51293"/>
    </source>
</evidence>
<keyword evidence="4" id="KW-0539">Nucleus</keyword>
<dbReference type="CDD" id="cd05332">
    <property type="entry name" value="11beta-HSD1_like_SDR_c"/>
    <property type="match status" value="1"/>
</dbReference>
<protein>
    <recommendedName>
        <fullName evidence="6">Protein cramped-like</fullName>
    </recommendedName>
    <alternativeName>
        <fullName evidence="8">Cramped chromatin regulator homolog 1</fullName>
    </alternativeName>
    <alternativeName>
        <fullName evidence="7">Hematological and neurological expressed 1-like protein</fullName>
    </alternativeName>
</protein>
<organism evidence="12 13">
    <name type="scientific">Silurus meridionalis</name>
    <name type="common">Southern catfish</name>
    <name type="synonym">Silurus soldatovi meridionalis</name>
    <dbReference type="NCBI Taxonomy" id="175797"/>
    <lineage>
        <taxon>Eukaryota</taxon>
        <taxon>Metazoa</taxon>
        <taxon>Chordata</taxon>
        <taxon>Craniata</taxon>
        <taxon>Vertebrata</taxon>
        <taxon>Euteleostomi</taxon>
        <taxon>Actinopterygii</taxon>
        <taxon>Neopterygii</taxon>
        <taxon>Teleostei</taxon>
        <taxon>Ostariophysi</taxon>
        <taxon>Siluriformes</taxon>
        <taxon>Siluridae</taxon>
        <taxon>Silurus</taxon>
    </lineage>
</organism>
<feature type="region of interest" description="Disordered" evidence="9">
    <location>
        <begin position="968"/>
        <end position="987"/>
    </location>
</feature>
<accession>A0A8T0B0Z4</accession>
<dbReference type="GO" id="GO:0003677">
    <property type="term" value="F:DNA binding"/>
    <property type="evidence" value="ECO:0007669"/>
    <property type="project" value="UniProtKB-KW"/>
</dbReference>
<feature type="compositionally biased region" description="Polar residues" evidence="9">
    <location>
        <begin position="690"/>
        <end position="713"/>
    </location>
</feature>
<evidence type="ECO:0000256" key="6">
    <source>
        <dbReference type="ARBA" id="ARBA00074058"/>
    </source>
</evidence>
<feature type="compositionally biased region" description="Low complexity" evidence="9">
    <location>
        <begin position="1029"/>
        <end position="1064"/>
    </location>
</feature>
<feature type="region of interest" description="Disordered" evidence="9">
    <location>
        <begin position="1011"/>
        <end position="1086"/>
    </location>
</feature>
<keyword evidence="10" id="KW-0812">Transmembrane</keyword>
<dbReference type="InterPro" id="IPR002347">
    <property type="entry name" value="SDR_fam"/>
</dbReference>
<dbReference type="InterPro" id="IPR020904">
    <property type="entry name" value="Sc_DH/Rdtase_CS"/>
</dbReference>
<feature type="compositionally biased region" description="Low complexity" evidence="9">
    <location>
        <begin position="507"/>
        <end position="523"/>
    </location>
</feature>
<feature type="domain" description="SANT" evidence="11">
    <location>
        <begin position="180"/>
        <end position="240"/>
    </location>
</feature>
<feature type="compositionally biased region" description="Pro residues" evidence="9">
    <location>
        <begin position="75"/>
        <end position="85"/>
    </location>
</feature>
<dbReference type="Gene3D" id="1.10.10.60">
    <property type="entry name" value="Homeodomain-like"/>
    <property type="match status" value="1"/>
</dbReference>
<evidence type="ECO:0000256" key="10">
    <source>
        <dbReference type="SAM" id="Phobius"/>
    </source>
</evidence>
<keyword evidence="3" id="KW-0238">DNA-binding</keyword>
<dbReference type="InterPro" id="IPR036291">
    <property type="entry name" value="NAD(P)-bd_dom_sf"/>
</dbReference>
<feature type="compositionally biased region" description="Low complexity" evidence="9">
    <location>
        <begin position="893"/>
        <end position="909"/>
    </location>
</feature>
<dbReference type="FunFam" id="1.10.10.60:FF:000439">
    <property type="entry name" value="Cramped chromatin regulator homolog 1"/>
    <property type="match status" value="1"/>
</dbReference>
<dbReference type="Gene3D" id="3.40.50.720">
    <property type="entry name" value="NAD(P)-binding Rossmann-like Domain"/>
    <property type="match status" value="1"/>
</dbReference>
<dbReference type="GO" id="GO:0003682">
    <property type="term" value="F:chromatin binding"/>
    <property type="evidence" value="ECO:0007669"/>
    <property type="project" value="InterPro"/>
</dbReference>
<evidence type="ECO:0000256" key="4">
    <source>
        <dbReference type="ARBA" id="ARBA00023242"/>
    </source>
</evidence>
<dbReference type="EMBL" id="JABFDY010000014">
    <property type="protein sequence ID" value="KAF7697927.1"/>
    <property type="molecule type" value="Genomic_DNA"/>
</dbReference>
<evidence type="ECO:0000256" key="2">
    <source>
        <dbReference type="ARBA" id="ARBA00023002"/>
    </source>
</evidence>
<feature type="compositionally biased region" description="Polar residues" evidence="9">
    <location>
        <begin position="535"/>
        <end position="553"/>
    </location>
</feature>
<evidence type="ECO:0000313" key="13">
    <source>
        <dbReference type="Proteomes" id="UP000606274"/>
    </source>
</evidence>
<dbReference type="GO" id="GO:0005634">
    <property type="term" value="C:nucleus"/>
    <property type="evidence" value="ECO:0007669"/>
    <property type="project" value="TreeGrafter"/>
</dbReference>
<evidence type="ECO:0000256" key="5">
    <source>
        <dbReference type="ARBA" id="ARBA00061503"/>
    </source>
</evidence>
<dbReference type="GO" id="GO:0016491">
    <property type="term" value="F:oxidoreductase activity"/>
    <property type="evidence" value="ECO:0007669"/>
    <property type="project" value="UniProtKB-KW"/>
</dbReference>
<dbReference type="PROSITE" id="PS51293">
    <property type="entry name" value="SANT"/>
    <property type="match status" value="1"/>
</dbReference>
<reference evidence="12" key="1">
    <citation type="submission" date="2020-08" db="EMBL/GenBank/DDBJ databases">
        <title>Chromosome-level assembly of Southern catfish (Silurus meridionalis) provides insights into visual adaptation to the nocturnal and benthic lifestyles.</title>
        <authorList>
            <person name="Zhang Y."/>
            <person name="Wang D."/>
            <person name="Peng Z."/>
        </authorList>
    </citation>
    <scope>NUCLEOTIDE SEQUENCE</scope>
    <source>
        <strain evidence="12">SWU-2019-XX</strain>
        <tissue evidence="12">Muscle</tissue>
    </source>
</reference>
<dbReference type="GO" id="GO:0006629">
    <property type="term" value="P:lipid metabolic process"/>
    <property type="evidence" value="ECO:0007669"/>
    <property type="project" value="UniProtKB-ARBA"/>
</dbReference>
<evidence type="ECO:0000256" key="3">
    <source>
        <dbReference type="ARBA" id="ARBA00023125"/>
    </source>
</evidence>
<keyword evidence="13" id="KW-1185">Reference proteome</keyword>
<dbReference type="Pfam" id="PF00106">
    <property type="entry name" value="adh_short"/>
    <property type="match status" value="1"/>
</dbReference>
<dbReference type="PANTHER" id="PTHR21677">
    <property type="entry name" value="CRAMPED PROTEIN"/>
    <property type="match status" value="1"/>
</dbReference>
<comment type="caution">
    <text evidence="12">The sequence shown here is derived from an EMBL/GenBank/DDBJ whole genome shotgun (WGS) entry which is preliminary data.</text>
</comment>
<gene>
    <name evidence="12" type="ORF">HF521_004437</name>
</gene>
<proteinExistence type="inferred from homology"/>
<dbReference type="InterPro" id="IPR055315">
    <property type="entry name" value="Cramped-like"/>
</dbReference>
<dbReference type="PRINTS" id="PR00081">
    <property type="entry name" value="GDHRDH"/>
</dbReference>
<dbReference type="PROSITE" id="PS00061">
    <property type="entry name" value="ADH_SHORT"/>
    <property type="match status" value="1"/>
</dbReference>
<feature type="compositionally biased region" description="Low complexity" evidence="9">
    <location>
        <begin position="151"/>
        <end position="160"/>
    </location>
</feature>
<evidence type="ECO:0000256" key="9">
    <source>
        <dbReference type="SAM" id="MobiDB-lite"/>
    </source>
</evidence>
<evidence type="ECO:0000256" key="8">
    <source>
        <dbReference type="ARBA" id="ARBA00081828"/>
    </source>
</evidence>
<dbReference type="SUPFAM" id="SSF51735">
    <property type="entry name" value="NAD(P)-binding Rossmann-fold domains"/>
    <property type="match status" value="1"/>
</dbReference>
<comment type="similarity">
    <text evidence="5">Belongs to the cramped family.</text>
</comment>
<keyword evidence="2" id="KW-0560">Oxidoreductase</keyword>
<feature type="region of interest" description="Disordered" evidence="9">
    <location>
        <begin position="14"/>
        <end position="182"/>
    </location>
</feature>
<evidence type="ECO:0000313" key="12">
    <source>
        <dbReference type="EMBL" id="KAF7697927.1"/>
    </source>
</evidence>
<evidence type="ECO:0000256" key="7">
    <source>
        <dbReference type="ARBA" id="ARBA00076971"/>
    </source>
</evidence>
<sequence length="1470" mass="157037">MVKRKKISFMAEELENGMTVGQQASSGLEDSNKSIRNPEGSCEGEESAARTPSTEQPSTKRDTDRTPSPCASASPPNPPVAPPNPAGLSSPPAVHDQHHFLRSSVRPPSKRIRKDGPAVNGHSSTKSKGSDAVPAVSASGPAGSGGGATAGGSSRSAPRSQGPVEKDEGGNQKRARRQWESWSTEDKNSFFEGLYEHGKDFEAIQNNIALKYKKKAKPASMVKNKEQVRHFYYRTWHKISKHIDFNNAYSRVLKKSSQELYGLICYAELRKKVGGLMDDKNVAKLNELIMQGATTVRSKGRNLRIKAPMCRALKKLCDPDGVSDEEDQKPVRLPLKVAVELQPRTNYSWARVQSLAHNPRLRMVVELHRKVSNLIEFLKQKWAVQDQRILKSLAEREALEGVVLPGESEELFLYPAESSTVSVLPEVARVVHSKASCTVHWQETGRGRPGVRDLPTAQILGIQPVRGLGKPGKSASGGGDVKRADGQVPESSESSNCALGADSTLNTAPNTTTPSVTPTSTSLPPFPGQEGSGTGTADSLGASQSHTCSSGASKDTVGPVEPPPPDHSTETPLGGGASADGAPLPPPPPEPSVRVEDGATTGRSPQQIREEGWSSQGSENVTLAELYLMMGKPGKLQLEYDWQPKTRSSALPTTRNMFRCLLRLVSSEVNPKPVSDMCSVGTSPIKLVQEEQSLTPPGKTQSLGTRSPSSGRQPYTARAKTLPNAAGTGGRNLPRSLLVSGSDGDGGVFAVPTTLPPNSSRHLRMFSPNKEAELAFRQQLDSISSDIFHKPRKMGRGRSLRKPLVVQRTLLPRTTGDSSQHVCSFSILPSSSATGTGSFRPIQSRLSSSRPLALKAASTTINTASSNQLSSAIDLAAKSAGIIPGSPCREVEPSTLETPPLESSLLPPEAATPPAPSEPEPEPEPEPEAEPNPELLQQEAEGSLQNGVPPPSPGGGDSLLAPPSVASLLDISLPGPPDESLPAGEPHTHISDSIIELAISSAHYGEGSSLSPLKLNGSDRSKLVPSLPDSPSHSWMPSPMHDPQWYPSDSSDSTLGCLLSSLTSPDKTRRTAHHPAGSSSGTALLGPSLLDSNSHDSFQARGLPDAVEVDNQLACMMSENSVDYIARFNDLAQELSVSETIDATPSRYFRIAHMGPALRRMERFAGVGVVPLAIGAVGLLLLLRMFRKARCKQDLQDKVVVITGASSGLGKECARVFHAAGARLILCGRDQKRLQEVVEELRVKTGGKIKTYTPCTVTFDLSDIETVARAAAEILKCHGHVDVLVNNAGISYRGSILDTDVAVQKNVMDTNYFGPVALTQAILPSMVERGSGHIVVISSVQGKIAIPYRSAYAASKHATQAYFDCLRAEVKRFGLHVSVISPGYIKTNLSLNAVTGDGSRYGVMDKTTAAGRDPGDVAHSVLKAVTYQQKDVLLVGPLPALAVYLRTLWPAAFFQVMASRAEKEKGIKEQ</sequence>
<feature type="transmembrane region" description="Helical" evidence="10">
    <location>
        <begin position="1164"/>
        <end position="1183"/>
    </location>
</feature>
<feature type="region of interest" description="Disordered" evidence="9">
    <location>
        <begin position="462"/>
        <end position="617"/>
    </location>
</feature>
<feature type="compositionally biased region" description="Polar residues" evidence="9">
    <location>
        <begin position="19"/>
        <end position="29"/>
    </location>
</feature>
<dbReference type="PRINTS" id="PR00080">
    <property type="entry name" value="SDRFAMILY"/>
</dbReference>
<keyword evidence="1" id="KW-0597">Phosphoprotein</keyword>
<feature type="compositionally biased region" description="Acidic residues" evidence="9">
    <location>
        <begin position="919"/>
        <end position="931"/>
    </location>
</feature>
<keyword evidence="10" id="KW-1133">Transmembrane helix</keyword>
<dbReference type="PANTHER" id="PTHR21677:SF1">
    <property type="entry name" value="PROTEIN CRAMPED-LIKE"/>
    <property type="match status" value="1"/>
</dbReference>
<evidence type="ECO:0000256" key="1">
    <source>
        <dbReference type="ARBA" id="ARBA00022553"/>
    </source>
</evidence>
<dbReference type="GO" id="GO:0007389">
    <property type="term" value="P:pattern specification process"/>
    <property type="evidence" value="ECO:0007669"/>
    <property type="project" value="TreeGrafter"/>
</dbReference>
<feature type="compositionally biased region" description="Low complexity" evidence="9">
    <location>
        <begin position="132"/>
        <end position="141"/>
    </location>
</feature>
<dbReference type="InterPro" id="IPR057326">
    <property type="entry name" value="KR_dom"/>
</dbReference>
<dbReference type="InterPro" id="IPR017884">
    <property type="entry name" value="SANT_dom"/>
</dbReference>
<feature type="compositionally biased region" description="Polar residues" evidence="9">
    <location>
        <begin position="601"/>
        <end position="617"/>
    </location>
</feature>